<dbReference type="Proteomes" id="UP001371456">
    <property type="component" value="Unassembled WGS sequence"/>
</dbReference>
<dbReference type="AlphaFoldDB" id="A0AAN8YGK2"/>
<proteinExistence type="predicted"/>
<name>A0AAN8YGK2_SOLBU</name>
<gene>
    <name evidence="1" type="ORF">RDI58_011750</name>
</gene>
<protein>
    <submittedName>
        <fullName evidence="1">Uncharacterized protein</fullName>
    </submittedName>
</protein>
<dbReference type="EMBL" id="JBANQN010000004">
    <property type="protein sequence ID" value="KAK6792669.1"/>
    <property type="molecule type" value="Genomic_DNA"/>
</dbReference>
<evidence type="ECO:0000313" key="1">
    <source>
        <dbReference type="EMBL" id="KAK6792669.1"/>
    </source>
</evidence>
<comment type="caution">
    <text evidence="1">The sequence shown here is derived from an EMBL/GenBank/DDBJ whole genome shotgun (WGS) entry which is preliminary data.</text>
</comment>
<reference evidence="1 2" key="1">
    <citation type="submission" date="2024-02" db="EMBL/GenBank/DDBJ databases">
        <title>de novo genome assembly of Solanum bulbocastanum strain 11H21.</title>
        <authorList>
            <person name="Hosaka A.J."/>
        </authorList>
    </citation>
    <scope>NUCLEOTIDE SEQUENCE [LARGE SCALE GENOMIC DNA]</scope>
    <source>
        <tissue evidence="1">Young leaves</tissue>
    </source>
</reference>
<accession>A0AAN8YGK2</accession>
<organism evidence="1 2">
    <name type="scientific">Solanum bulbocastanum</name>
    <name type="common">Wild potato</name>
    <dbReference type="NCBI Taxonomy" id="147425"/>
    <lineage>
        <taxon>Eukaryota</taxon>
        <taxon>Viridiplantae</taxon>
        <taxon>Streptophyta</taxon>
        <taxon>Embryophyta</taxon>
        <taxon>Tracheophyta</taxon>
        <taxon>Spermatophyta</taxon>
        <taxon>Magnoliopsida</taxon>
        <taxon>eudicotyledons</taxon>
        <taxon>Gunneridae</taxon>
        <taxon>Pentapetalae</taxon>
        <taxon>asterids</taxon>
        <taxon>lamiids</taxon>
        <taxon>Solanales</taxon>
        <taxon>Solanaceae</taxon>
        <taxon>Solanoideae</taxon>
        <taxon>Solaneae</taxon>
        <taxon>Solanum</taxon>
    </lineage>
</organism>
<sequence>MVDAVVSYAVEKLGNSS</sequence>
<evidence type="ECO:0000313" key="2">
    <source>
        <dbReference type="Proteomes" id="UP001371456"/>
    </source>
</evidence>
<keyword evidence="2" id="KW-1185">Reference proteome</keyword>